<proteinExistence type="predicted"/>
<dbReference type="InterPro" id="IPR007833">
    <property type="entry name" value="Capsule_polysaccharide_synth"/>
</dbReference>
<keyword evidence="2" id="KW-1185">Reference proteome</keyword>
<accession>A0ABM9WTY7</accession>
<reference evidence="2" key="1">
    <citation type="submission" date="2006-10" db="EMBL/GenBank/DDBJ databases">
        <authorList>
            <person name="Heidelberg J."/>
            <person name="Sebastian Y."/>
        </authorList>
    </citation>
    <scope>NUCLEOTIDE SEQUENCE [LARGE SCALE GENOMIC DNA]</scope>
    <source>
        <strain evidence="2">EX25</strain>
    </source>
</reference>
<gene>
    <name evidence="1" type="ORF">VEx25_0168</name>
</gene>
<dbReference type="Proteomes" id="UP000242664">
    <property type="component" value="Unassembled WGS sequence"/>
</dbReference>
<dbReference type="Pfam" id="PF05159">
    <property type="entry name" value="Capsule_synth"/>
    <property type="match status" value="1"/>
</dbReference>
<dbReference type="RefSeq" id="WP_006742495.1">
    <property type="nucleotide sequence ID" value="NC_013456.1"/>
</dbReference>
<protein>
    <submittedName>
        <fullName evidence="1">Capsule polysaccharide export protein</fullName>
    </submittedName>
</protein>
<dbReference type="EMBL" id="DS267825">
    <property type="protein sequence ID" value="EDN56861.1"/>
    <property type="molecule type" value="Genomic_DNA"/>
</dbReference>
<evidence type="ECO:0000313" key="2">
    <source>
        <dbReference type="Proteomes" id="UP000242664"/>
    </source>
</evidence>
<name>A0ABM9WTY7_VIBAE</name>
<organism evidence="1 2">
    <name type="scientific">Vibrio antiquarius (strain Ex25)</name>
    <dbReference type="NCBI Taxonomy" id="150340"/>
    <lineage>
        <taxon>Bacteria</taxon>
        <taxon>Pseudomonadati</taxon>
        <taxon>Pseudomonadota</taxon>
        <taxon>Gammaproteobacteria</taxon>
        <taxon>Vibrionales</taxon>
        <taxon>Vibrionaceae</taxon>
        <taxon>Vibrio</taxon>
        <taxon>Vibrio diabolicus subgroup</taxon>
    </lineage>
</organism>
<sequence length="509" mass="59073">MKAKILFSDNLHFHKRNFKSLIEAVENQNYDVEYNQEYKDWMALYGDYTNKFSSLSGYYNLLERLDKNELFCYEVRGVNVYEVARAELLAYIIPMKELYKSDLSDDVREVYSYIYSNCKEELLLNMSAALFWLDFWYNKVVVNKKKYTHIFTFSGSNIYSKALVKTCQSTISRVFVTETSLTGNDYYIEEKNSHLANNSDIKLLAVKRKHLDDLNNDNSPYNTRIKAINKLNLSKNKNVTQPYSELDDIKFDNESKLVTILGQVVNDYSVIETKFGYLSTVHVYKLLIKEIVENTGYNIVFKSHPWEENKTNCEFDITYQEIVKFIESEISDKERIKVIKDYDIDTLLKESEHVVLLNSQSGIEAASHGIKPVILGNAFYSGFGFTSNCRSIQEVLNVLTTTRGSLTLDEYDNYELFLTLYLEKHLFSVNPSGMKKVIKEIFTPHPKVPFVTKVRPLKEVTNENNGIDVEHSAVVEELVELSAASQIKNGIVYFFTDFDKFKKKLKNKL</sequence>
<dbReference type="GeneID" id="45025950"/>
<evidence type="ECO:0000313" key="1">
    <source>
        <dbReference type="EMBL" id="EDN56861.1"/>
    </source>
</evidence>